<evidence type="ECO:0000259" key="7">
    <source>
        <dbReference type="Pfam" id="PF20929"/>
    </source>
</evidence>
<dbReference type="GO" id="GO:1903358">
    <property type="term" value="P:regulation of Golgi organization"/>
    <property type="evidence" value="ECO:0007669"/>
    <property type="project" value="TreeGrafter"/>
</dbReference>
<keyword evidence="5" id="KW-0963">Cytoplasm</keyword>
<evidence type="ECO:0000313" key="8">
    <source>
        <dbReference type="EMBL" id="CAB3998004.1"/>
    </source>
</evidence>
<dbReference type="PANTHER" id="PTHR13250">
    <property type="entry name" value="TF-1 CELL APOPTOSIS RELATED PROTEIN-15"/>
    <property type="match status" value="1"/>
</dbReference>
<dbReference type="Pfam" id="PF20929">
    <property type="entry name" value="PDCD10_N"/>
    <property type="match status" value="1"/>
</dbReference>
<dbReference type="PANTHER" id="PTHR13250:SF1">
    <property type="entry name" value="PROGRAMMED CELL DEATH PROTEIN 10"/>
    <property type="match status" value="1"/>
</dbReference>
<keyword evidence="4" id="KW-1003">Cell membrane</keyword>
<dbReference type="Proteomes" id="UP001152795">
    <property type="component" value="Unassembled WGS sequence"/>
</dbReference>
<dbReference type="EMBL" id="CACRXK020003246">
    <property type="protein sequence ID" value="CAB3998004.1"/>
    <property type="molecule type" value="Genomic_DNA"/>
</dbReference>
<dbReference type="InterPro" id="IPR009652">
    <property type="entry name" value="PDCD10"/>
</dbReference>
<name>A0A6S7GXD4_PARCT</name>
<evidence type="ECO:0000256" key="1">
    <source>
        <dbReference type="ARBA" id="ARBA00004202"/>
    </source>
</evidence>
<evidence type="ECO:0000256" key="5">
    <source>
        <dbReference type="ARBA" id="ARBA00022490"/>
    </source>
</evidence>
<dbReference type="InterPro" id="IPR048288">
    <property type="entry name" value="PDCD10_N"/>
</dbReference>
<comment type="caution">
    <text evidence="8">The sequence shown here is derived from an EMBL/GenBank/DDBJ whole genome shotgun (WGS) entry which is preliminary data.</text>
</comment>
<reference evidence="8" key="1">
    <citation type="submission" date="2020-04" db="EMBL/GenBank/DDBJ databases">
        <authorList>
            <person name="Alioto T."/>
            <person name="Alioto T."/>
            <person name="Gomez Garrido J."/>
        </authorList>
    </citation>
    <scope>NUCLEOTIDE SEQUENCE</scope>
    <source>
        <strain evidence="8">A484AB</strain>
    </source>
</reference>
<evidence type="ECO:0000256" key="3">
    <source>
        <dbReference type="ARBA" id="ARBA00009181"/>
    </source>
</evidence>
<dbReference type="InterPro" id="IPR053750">
    <property type="entry name" value="PDCD10_Homolog"/>
</dbReference>
<proteinExistence type="inferred from homology"/>
<evidence type="ECO:0000256" key="6">
    <source>
        <dbReference type="ARBA" id="ARBA00023136"/>
    </source>
</evidence>
<keyword evidence="9" id="KW-1185">Reference proteome</keyword>
<dbReference type="GO" id="GO:0005886">
    <property type="term" value="C:plasma membrane"/>
    <property type="evidence" value="ECO:0007669"/>
    <property type="project" value="UniProtKB-SubCell"/>
</dbReference>
<keyword evidence="6" id="KW-0472">Membrane</keyword>
<accession>A0A6S7GXD4</accession>
<dbReference type="Pfam" id="PF06840">
    <property type="entry name" value="PDC10_C"/>
    <property type="match status" value="1"/>
</dbReference>
<organism evidence="8 9">
    <name type="scientific">Paramuricea clavata</name>
    <name type="common">Red gorgonian</name>
    <name type="synonym">Violescent sea-whip</name>
    <dbReference type="NCBI Taxonomy" id="317549"/>
    <lineage>
        <taxon>Eukaryota</taxon>
        <taxon>Metazoa</taxon>
        <taxon>Cnidaria</taxon>
        <taxon>Anthozoa</taxon>
        <taxon>Octocorallia</taxon>
        <taxon>Malacalcyonacea</taxon>
        <taxon>Plexauridae</taxon>
        <taxon>Paramuricea</taxon>
    </lineage>
</organism>
<evidence type="ECO:0000256" key="4">
    <source>
        <dbReference type="ARBA" id="ARBA00022475"/>
    </source>
</evidence>
<dbReference type="OrthoDB" id="6017654at2759"/>
<comment type="similarity">
    <text evidence="3">Belongs to the PDCD10 family.</text>
</comment>
<dbReference type="GO" id="GO:0005737">
    <property type="term" value="C:cytoplasm"/>
    <property type="evidence" value="ECO:0007669"/>
    <property type="project" value="UniProtKB-SubCell"/>
</dbReference>
<gene>
    <name evidence="8" type="ORF">PACLA_8A052510</name>
</gene>
<evidence type="ECO:0000256" key="2">
    <source>
        <dbReference type="ARBA" id="ARBA00004496"/>
    </source>
</evidence>
<evidence type="ECO:0000313" key="9">
    <source>
        <dbReference type="Proteomes" id="UP001152795"/>
    </source>
</evidence>
<protein>
    <submittedName>
        <fullName evidence="8">Programmed cell death 10</fullName>
    </submittedName>
</protein>
<dbReference type="GO" id="GO:0090443">
    <property type="term" value="C:FAR/SIN/STRIPAK complex"/>
    <property type="evidence" value="ECO:0007669"/>
    <property type="project" value="TreeGrafter"/>
</dbReference>
<dbReference type="GO" id="GO:0019901">
    <property type="term" value="F:protein kinase binding"/>
    <property type="evidence" value="ECO:0007669"/>
    <property type="project" value="TreeGrafter"/>
</dbReference>
<dbReference type="Gene3D" id="1.20.120.1950">
    <property type="match status" value="1"/>
</dbReference>
<sequence length="217" mass="24873">MAAEVEERGPIPNLALNAILIPVFEETASDHRVDRTIIDQIQTVFQKAELQAPGISQDFVSAVLKQESIPHNMNEILLLLSAREIDGLSIDRPEQGFQTLNKNAQTLKRILCKIPNEIHDRTKFLQTIKEIASAIKLLLDSVNDVLKNYTSTGRMLEHKRNLEFHKKEFVKYSRSFSDTLKRYFKDSKANSVYLSANKLISQTNSIIQEFQRAVRDY</sequence>
<dbReference type="AlphaFoldDB" id="A0A6S7GXD4"/>
<comment type="subcellular location">
    <subcellularLocation>
        <location evidence="1">Cell membrane</location>
        <topology evidence="1">Peripheral membrane protein</topology>
    </subcellularLocation>
    <subcellularLocation>
        <location evidence="2">Cytoplasm</location>
    </subcellularLocation>
</comment>
<feature type="domain" description="Programmed cell death protein 10 dimerisation" evidence="7">
    <location>
        <begin position="10"/>
        <end position="69"/>
    </location>
</feature>